<dbReference type="AlphaFoldDB" id="A0A7M1SQK3"/>
<feature type="transmembrane region" description="Helical" evidence="2">
    <location>
        <begin position="374"/>
        <end position="394"/>
    </location>
</feature>
<keyword evidence="1" id="KW-0862">Zinc</keyword>
<evidence type="ECO:0000256" key="1">
    <source>
        <dbReference type="ARBA" id="ARBA00022833"/>
    </source>
</evidence>
<evidence type="ECO:0000313" key="3">
    <source>
        <dbReference type="EMBL" id="QOR69846.1"/>
    </source>
</evidence>
<dbReference type="InterPro" id="IPR024078">
    <property type="entry name" value="LmbE-like_dom_sf"/>
</dbReference>
<evidence type="ECO:0000313" key="4">
    <source>
        <dbReference type="Proteomes" id="UP000593758"/>
    </source>
</evidence>
<dbReference type="GO" id="GO:0016137">
    <property type="term" value="P:glycoside metabolic process"/>
    <property type="evidence" value="ECO:0007669"/>
    <property type="project" value="UniProtKB-ARBA"/>
</dbReference>
<name>A0A7M1SQK3_9MICO</name>
<evidence type="ECO:0000256" key="2">
    <source>
        <dbReference type="SAM" id="Phobius"/>
    </source>
</evidence>
<dbReference type="InterPro" id="IPR003737">
    <property type="entry name" value="GlcNAc_PI_deacetylase-related"/>
</dbReference>
<dbReference type="GO" id="GO:0016811">
    <property type="term" value="F:hydrolase activity, acting on carbon-nitrogen (but not peptide) bonds, in linear amides"/>
    <property type="evidence" value="ECO:0007669"/>
    <property type="project" value="TreeGrafter"/>
</dbReference>
<keyword evidence="2" id="KW-0812">Transmembrane</keyword>
<dbReference type="Pfam" id="PF02585">
    <property type="entry name" value="PIG-L"/>
    <property type="match status" value="1"/>
</dbReference>
<proteinExistence type="predicted"/>
<protein>
    <submittedName>
        <fullName evidence="3">PIG-L family deacetylase</fullName>
    </submittedName>
</protein>
<keyword evidence="4" id="KW-1185">Reference proteome</keyword>
<reference evidence="3 4" key="1">
    <citation type="submission" date="2020-10" db="EMBL/GenBank/DDBJ databases">
        <title>Haloactinobacterium sp. RN3S43, a bacterium isolated from saline soil.</title>
        <authorList>
            <person name="Sun J.-Q."/>
        </authorList>
    </citation>
    <scope>NUCLEOTIDE SEQUENCE [LARGE SCALE GENOMIC DNA]</scope>
    <source>
        <strain evidence="3 4">RN3S43</strain>
    </source>
</reference>
<dbReference type="SUPFAM" id="SSF102588">
    <property type="entry name" value="LmbE-like"/>
    <property type="match status" value="1"/>
</dbReference>
<gene>
    <name evidence="3" type="ORF">IM660_14450</name>
</gene>
<dbReference type="EMBL" id="CP063169">
    <property type="protein sequence ID" value="QOR69846.1"/>
    <property type="molecule type" value="Genomic_DNA"/>
</dbReference>
<keyword evidence="2" id="KW-0472">Membrane</keyword>
<feature type="transmembrane region" description="Helical" evidence="2">
    <location>
        <begin position="400"/>
        <end position="417"/>
    </location>
</feature>
<keyword evidence="2" id="KW-1133">Transmembrane helix</keyword>
<dbReference type="Proteomes" id="UP000593758">
    <property type="component" value="Chromosome"/>
</dbReference>
<organism evidence="3 4">
    <name type="scientific">Ruania alkalisoli</name>
    <dbReference type="NCBI Taxonomy" id="2779775"/>
    <lineage>
        <taxon>Bacteria</taxon>
        <taxon>Bacillati</taxon>
        <taxon>Actinomycetota</taxon>
        <taxon>Actinomycetes</taxon>
        <taxon>Micrococcales</taxon>
        <taxon>Ruaniaceae</taxon>
        <taxon>Ruania</taxon>
    </lineage>
</organism>
<dbReference type="PANTHER" id="PTHR12993">
    <property type="entry name" value="N-ACETYLGLUCOSAMINYL-PHOSPHATIDYLINOSITOL DE-N-ACETYLASE-RELATED"/>
    <property type="match status" value="1"/>
</dbReference>
<dbReference type="KEGG" id="halt:IM660_14450"/>
<dbReference type="Gene3D" id="3.40.50.10320">
    <property type="entry name" value="LmbE-like"/>
    <property type="match status" value="1"/>
</dbReference>
<feature type="transmembrane region" description="Helical" evidence="2">
    <location>
        <begin position="455"/>
        <end position="474"/>
    </location>
</feature>
<dbReference type="PANTHER" id="PTHR12993:SF11">
    <property type="entry name" value="N-ACETYLGLUCOSAMINYL-PHOSPHATIDYLINOSITOL DE-N-ACETYLASE"/>
    <property type="match status" value="1"/>
</dbReference>
<feature type="transmembrane region" description="Helical" evidence="2">
    <location>
        <begin position="424"/>
        <end position="443"/>
    </location>
</feature>
<dbReference type="RefSeq" id="WP_193496530.1">
    <property type="nucleotide sequence ID" value="NZ_CP063169.1"/>
</dbReference>
<sequence>MTSFSPEPERLRVLAGFAHPDDETLTGGGILAWLARGAEVHVVTANRGERGEVIPGDIAHLEGDGPALAEVRVAELAGALDALGVAGHTFLDALPGVAGRRRERYTDSGMQWDGDSRIRAIPDPAAGRDALTTQDSEVAARLLAAHIRRLRPHLVLSDEPGGGYGHPDHIRMHELMRHSLELAAEEQLQPIADDDPCVGLDPWRVPVAAWVVRPESSARAAAAWLATTPSRPRLTSLGRALTVADPDAEMATIVRPDAQVDLVVDTAGVADRVAAAMRAHRSQVQDAQLLAEIEGESADGHSERGGALGWFALSNEVLQPFSAHVGLTVAPGWGSTTALRGALAAAEPLEGNGEASPVMAPGEHDEEVPAWYAVLMRAFTAVLGVVMAAATTAFHRWESPFGLVLALLAIVASGTLSRSFADRLGVIVHAVAVAATVIALAYVRPGGDVVVTDEAIGTIWLLGAVLMTAVPGLLPARWFRDGR</sequence>
<accession>A0A7M1SQK3</accession>